<sequence length="451" mass="51982">MMKSTPPMSTELILEIISRLPGDAVARFRCVSKQWASLFATPYFKSLFLTKSSSKPRLLFAIADDGNPKSCGEWCFFSSPQLEDPYEKSSSSALVSAAEFHVKKFSLEDIQLDHYSNIKYFSCGYNSGLVYFHGCRYQGRPVICNPNTGRYAVLPKRYTYRKAFSFFGFDPIGKQYKVLYMAYASGPGHHYVLTFGAASDMSWRKIKCPLRHEIRSDGVCINGVVYYLGDTKGWDNINGATLSDYVIVCFHVRSEKFSFIFVERFCRLINFKGKLAMIYWEDDFDIYQAATYELDVDNYLEKNLVADANNELHVWVLEDVAKQDWSKHTYTWSTDKVFFRRHVYIAGATASGEIVFSMRKYTSGQPFYVFYFNPERNILQRVEIQGFGEGFEKPCSVRTFVNHVEDLHVNDSDLLKPFHAPLGDTDYIESDSDSDREGTRGRRKRWFIGLC</sequence>
<dbReference type="SUPFAM" id="SSF81383">
    <property type="entry name" value="F-box domain"/>
    <property type="match status" value="1"/>
</dbReference>
<gene>
    <name evidence="4" type="primary">LOC104757274</name>
</gene>
<dbReference type="InterPro" id="IPR013187">
    <property type="entry name" value="F-box-assoc_dom_typ3"/>
</dbReference>
<dbReference type="Pfam" id="PF08268">
    <property type="entry name" value="FBA_3"/>
    <property type="match status" value="1"/>
</dbReference>
<evidence type="ECO:0000259" key="2">
    <source>
        <dbReference type="Pfam" id="PF08268"/>
    </source>
</evidence>
<evidence type="ECO:0000313" key="3">
    <source>
        <dbReference type="Proteomes" id="UP000694864"/>
    </source>
</evidence>
<proteinExistence type="predicted"/>
<accession>A0ABM0WZ95</accession>
<reference evidence="3" key="1">
    <citation type="journal article" date="2014" name="Nat. Commun.">
        <title>The emerging biofuel crop Camelina sativa retains a highly undifferentiated hexaploid genome structure.</title>
        <authorList>
            <person name="Kagale S."/>
            <person name="Koh C."/>
            <person name="Nixon J."/>
            <person name="Bollina V."/>
            <person name="Clarke W.E."/>
            <person name="Tuteja R."/>
            <person name="Spillane C."/>
            <person name="Robinson S.J."/>
            <person name="Links M.G."/>
            <person name="Clarke C."/>
            <person name="Higgins E.E."/>
            <person name="Huebert T."/>
            <person name="Sharpe A.G."/>
            <person name="Parkin I.A."/>
        </authorList>
    </citation>
    <scope>NUCLEOTIDE SEQUENCE [LARGE SCALE GENOMIC DNA]</scope>
    <source>
        <strain evidence="3">cv. DH55</strain>
    </source>
</reference>
<protein>
    <submittedName>
        <fullName evidence="4">F-box protein At2g16450-like</fullName>
    </submittedName>
</protein>
<keyword evidence="3" id="KW-1185">Reference proteome</keyword>
<name>A0ABM0WZ95_CAMSA</name>
<dbReference type="InterPro" id="IPR036047">
    <property type="entry name" value="F-box-like_dom_sf"/>
</dbReference>
<reference evidence="4" key="2">
    <citation type="submission" date="2025-08" db="UniProtKB">
        <authorList>
            <consortium name="RefSeq"/>
        </authorList>
    </citation>
    <scope>IDENTIFICATION</scope>
    <source>
        <tissue evidence="4">Leaf</tissue>
    </source>
</reference>
<dbReference type="PANTHER" id="PTHR31111">
    <property type="entry name" value="BNAA05G37150D PROTEIN-RELATED"/>
    <property type="match status" value="1"/>
</dbReference>
<dbReference type="Proteomes" id="UP000694864">
    <property type="component" value="Chromosome 17"/>
</dbReference>
<dbReference type="NCBIfam" id="TIGR01640">
    <property type="entry name" value="F_box_assoc_1"/>
    <property type="match status" value="1"/>
</dbReference>
<feature type="domain" description="F-box" evidence="1">
    <location>
        <begin position="9"/>
        <end position="45"/>
    </location>
</feature>
<dbReference type="PANTHER" id="PTHR31111:SF130">
    <property type="entry name" value="F-BOX ASSOCIATED UBIQUITINATION EFFECTOR FAMILY PROTEIN"/>
    <property type="match status" value="1"/>
</dbReference>
<dbReference type="InterPro" id="IPR001810">
    <property type="entry name" value="F-box_dom"/>
</dbReference>
<dbReference type="InterPro" id="IPR017451">
    <property type="entry name" value="F-box-assoc_interact_dom"/>
</dbReference>
<dbReference type="RefSeq" id="XP_010478306.1">
    <property type="nucleotide sequence ID" value="XM_010480004.2"/>
</dbReference>
<feature type="domain" description="F-box associated beta-propeller type 3" evidence="2">
    <location>
        <begin position="57"/>
        <end position="404"/>
    </location>
</feature>
<evidence type="ECO:0000259" key="1">
    <source>
        <dbReference type="Pfam" id="PF00646"/>
    </source>
</evidence>
<dbReference type="Pfam" id="PF00646">
    <property type="entry name" value="F-box"/>
    <property type="match status" value="1"/>
</dbReference>
<organism evidence="3 4">
    <name type="scientific">Camelina sativa</name>
    <name type="common">False flax</name>
    <name type="synonym">Myagrum sativum</name>
    <dbReference type="NCBI Taxonomy" id="90675"/>
    <lineage>
        <taxon>Eukaryota</taxon>
        <taxon>Viridiplantae</taxon>
        <taxon>Streptophyta</taxon>
        <taxon>Embryophyta</taxon>
        <taxon>Tracheophyta</taxon>
        <taxon>Spermatophyta</taxon>
        <taxon>Magnoliopsida</taxon>
        <taxon>eudicotyledons</taxon>
        <taxon>Gunneridae</taxon>
        <taxon>Pentapetalae</taxon>
        <taxon>rosids</taxon>
        <taxon>malvids</taxon>
        <taxon>Brassicales</taxon>
        <taxon>Brassicaceae</taxon>
        <taxon>Camelineae</taxon>
        <taxon>Camelina</taxon>
    </lineage>
</organism>
<evidence type="ECO:0000313" key="4">
    <source>
        <dbReference type="RefSeq" id="XP_010478306.1"/>
    </source>
</evidence>
<dbReference type="GeneID" id="104757274"/>